<protein>
    <submittedName>
        <fullName evidence="1">Uncharacterized protein</fullName>
    </submittedName>
</protein>
<dbReference type="Gene3D" id="3.40.50.720">
    <property type="entry name" value="NAD(P)-binding Rossmann-like Domain"/>
    <property type="match status" value="1"/>
</dbReference>
<dbReference type="EMBL" id="UINC01106792">
    <property type="protein sequence ID" value="SVC71695.1"/>
    <property type="molecule type" value="Genomic_DNA"/>
</dbReference>
<proteinExistence type="predicted"/>
<gene>
    <name evidence="1" type="ORF">METZ01_LOCUS324549</name>
</gene>
<evidence type="ECO:0000313" key="1">
    <source>
        <dbReference type="EMBL" id="SVC71695.1"/>
    </source>
</evidence>
<name>A0A382PGE5_9ZZZZ</name>
<dbReference type="AlphaFoldDB" id="A0A382PGE5"/>
<feature type="non-terminal residue" evidence="1">
    <location>
        <position position="22"/>
    </location>
</feature>
<reference evidence="1" key="1">
    <citation type="submission" date="2018-05" db="EMBL/GenBank/DDBJ databases">
        <authorList>
            <person name="Lanie J.A."/>
            <person name="Ng W.-L."/>
            <person name="Kazmierczak K.M."/>
            <person name="Andrzejewski T.M."/>
            <person name="Davidsen T.M."/>
            <person name="Wayne K.J."/>
            <person name="Tettelin H."/>
            <person name="Glass J.I."/>
            <person name="Rusch D."/>
            <person name="Podicherti R."/>
            <person name="Tsui H.-C.T."/>
            <person name="Winkler M.E."/>
        </authorList>
    </citation>
    <scope>NUCLEOTIDE SEQUENCE</scope>
</reference>
<sequence>MRYLPLHIDLKDRTVLVVGGGE</sequence>
<accession>A0A382PGE5</accession>
<organism evidence="1">
    <name type="scientific">marine metagenome</name>
    <dbReference type="NCBI Taxonomy" id="408172"/>
    <lineage>
        <taxon>unclassified sequences</taxon>
        <taxon>metagenomes</taxon>
        <taxon>ecological metagenomes</taxon>
    </lineage>
</organism>